<evidence type="ECO:0000256" key="8">
    <source>
        <dbReference type="ARBA" id="ARBA00022490"/>
    </source>
</evidence>
<comment type="pathway">
    <text evidence="4 20">Cell wall biogenesis; peptidoglycan biosynthesis.</text>
</comment>
<keyword evidence="8 20" id="KW-0963">Cytoplasm</keyword>
<protein>
    <recommendedName>
        <fullName evidence="7 20">UDP-N-acetylenolpyruvoylglucosamine reductase</fullName>
        <ecNumber evidence="6 20">1.3.1.98</ecNumber>
    </recommendedName>
    <alternativeName>
        <fullName evidence="18 20">UDP-N-acetylmuramate dehydrogenase</fullName>
    </alternativeName>
</protein>
<dbReference type="HAMAP" id="MF_00037">
    <property type="entry name" value="MurB"/>
    <property type="match status" value="1"/>
</dbReference>
<comment type="cofactor">
    <cofactor evidence="1 20">
        <name>FAD</name>
        <dbReference type="ChEBI" id="CHEBI:57692"/>
    </cofactor>
</comment>
<comment type="similarity">
    <text evidence="5 20">Belongs to the MurB family.</text>
</comment>
<dbReference type="Pfam" id="PF01565">
    <property type="entry name" value="FAD_binding_4"/>
    <property type="match status" value="1"/>
</dbReference>
<dbReference type="EMBL" id="BSOR01000080">
    <property type="protein sequence ID" value="GLR65298.1"/>
    <property type="molecule type" value="Genomic_DNA"/>
</dbReference>
<dbReference type="SUPFAM" id="SSF56176">
    <property type="entry name" value="FAD-binding/transporter-associated domain-like"/>
    <property type="match status" value="1"/>
</dbReference>
<gene>
    <name evidence="20 22" type="primary">murB</name>
    <name evidence="22" type="ORF">GCM10007878_27370</name>
</gene>
<dbReference type="Gene3D" id="3.90.78.10">
    <property type="entry name" value="UDP-N-acetylenolpyruvoylglucosamine reductase, C-terminal domain"/>
    <property type="match status" value="1"/>
</dbReference>
<dbReference type="InterPro" id="IPR036318">
    <property type="entry name" value="FAD-bd_PCMH-like_sf"/>
</dbReference>
<dbReference type="SUPFAM" id="SSF56194">
    <property type="entry name" value="Uridine diphospho-N-Acetylenolpyruvylglucosamine reductase, MurB, C-terminal domain"/>
    <property type="match status" value="1"/>
</dbReference>
<evidence type="ECO:0000259" key="21">
    <source>
        <dbReference type="PROSITE" id="PS51387"/>
    </source>
</evidence>
<dbReference type="Proteomes" id="UP001156682">
    <property type="component" value="Unassembled WGS sequence"/>
</dbReference>
<evidence type="ECO:0000256" key="18">
    <source>
        <dbReference type="ARBA" id="ARBA00031026"/>
    </source>
</evidence>
<evidence type="ECO:0000256" key="14">
    <source>
        <dbReference type="ARBA" id="ARBA00022984"/>
    </source>
</evidence>
<dbReference type="InterPro" id="IPR011601">
    <property type="entry name" value="MurB_C"/>
</dbReference>
<dbReference type="PANTHER" id="PTHR21071">
    <property type="entry name" value="UDP-N-ACETYLENOLPYRUVOYLGLUCOSAMINE REDUCTASE"/>
    <property type="match status" value="1"/>
</dbReference>
<evidence type="ECO:0000256" key="10">
    <source>
        <dbReference type="ARBA" id="ARBA00022630"/>
    </source>
</evidence>
<keyword evidence="13 20" id="KW-0133">Cell shape</keyword>
<reference evidence="23" key="1">
    <citation type="journal article" date="2019" name="Int. J. Syst. Evol. Microbiol.">
        <title>The Global Catalogue of Microorganisms (GCM) 10K type strain sequencing project: providing services to taxonomists for standard genome sequencing and annotation.</title>
        <authorList>
            <consortium name="The Broad Institute Genomics Platform"/>
            <consortium name="The Broad Institute Genome Sequencing Center for Infectious Disease"/>
            <person name="Wu L."/>
            <person name="Ma J."/>
        </authorList>
    </citation>
    <scope>NUCLEOTIDE SEQUENCE [LARGE SCALE GENOMIC DNA]</scope>
    <source>
        <strain evidence="23">NBRC 100033</strain>
    </source>
</reference>
<evidence type="ECO:0000256" key="1">
    <source>
        <dbReference type="ARBA" id="ARBA00001974"/>
    </source>
</evidence>
<evidence type="ECO:0000256" key="5">
    <source>
        <dbReference type="ARBA" id="ARBA00010485"/>
    </source>
</evidence>
<evidence type="ECO:0000256" key="3">
    <source>
        <dbReference type="ARBA" id="ARBA00004496"/>
    </source>
</evidence>
<dbReference type="EC" id="1.3.1.98" evidence="6 20"/>
<proteinExistence type="inferred from homology"/>
<comment type="caution">
    <text evidence="22">The sequence shown here is derived from an EMBL/GenBank/DDBJ whole genome shotgun (WGS) entry which is preliminary data.</text>
</comment>
<evidence type="ECO:0000256" key="4">
    <source>
        <dbReference type="ARBA" id="ARBA00004752"/>
    </source>
</evidence>
<dbReference type="InterPro" id="IPR036635">
    <property type="entry name" value="MurB_C_sf"/>
</dbReference>
<dbReference type="PROSITE" id="PS51387">
    <property type="entry name" value="FAD_PCMH"/>
    <property type="match status" value="1"/>
</dbReference>
<sequence>MLSKIPLAKLDQLNTLGFTAQASWLVQAEKPEDLPEVFDFASSQALPVFPLGGGSNVIFQGNLKAVVLQQKPHALEWPEIEPDNLILKVSAGYSWQQLVLDTTSKGYFGLENLALIPGQAGAAPIQNIGAYGVELADTLQAVEGYWLPEHGQPAKFDIIAAKNCVLGYRDSRFKHDWKGRFIITALQLQLSKQAEPRLGYADLQQRLEEKQQQPETANLPLPQLIAQVVTELRQSKLPDPAKIGNAGSFFKNPVISQQQADELLKLYPKMPHYPATNGCKLAAAWLIDQCSFKGAKRGSVGVHDQQALVLIHTGGGTAQDLLALAEEITSTVKSRFNILLEREPELVVV</sequence>
<keyword evidence="17 20" id="KW-0961">Cell wall biogenesis/degradation</keyword>
<dbReference type="NCBIfam" id="TIGR00179">
    <property type="entry name" value="murB"/>
    <property type="match status" value="1"/>
</dbReference>
<feature type="active site" evidence="20">
    <location>
        <position position="343"/>
    </location>
</feature>
<dbReference type="Gene3D" id="3.30.465.10">
    <property type="match status" value="1"/>
</dbReference>
<dbReference type="InterPro" id="IPR016166">
    <property type="entry name" value="FAD-bd_PCMH"/>
</dbReference>
<evidence type="ECO:0000256" key="12">
    <source>
        <dbReference type="ARBA" id="ARBA00022857"/>
    </source>
</evidence>
<organism evidence="22 23">
    <name type="scientific">Marinospirillum insulare</name>
    <dbReference type="NCBI Taxonomy" id="217169"/>
    <lineage>
        <taxon>Bacteria</taxon>
        <taxon>Pseudomonadati</taxon>
        <taxon>Pseudomonadota</taxon>
        <taxon>Gammaproteobacteria</taxon>
        <taxon>Oceanospirillales</taxon>
        <taxon>Oceanospirillaceae</taxon>
        <taxon>Marinospirillum</taxon>
    </lineage>
</organism>
<evidence type="ECO:0000256" key="20">
    <source>
        <dbReference type="HAMAP-Rule" id="MF_00037"/>
    </source>
</evidence>
<comment type="catalytic activity">
    <reaction evidence="19 20">
        <text>UDP-N-acetyl-alpha-D-muramate + NADP(+) = UDP-N-acetyl-3-O-(1-carboxyvinyl)-alpha-D-glucosamine + NADPH + H(+)</text>
        <dbReference type="Rhea" id="RHEA:12248"/>
        <dbReference type="ChEBI" id="CHEBI:15378"/>
        <dbReference type="ChEBI" id="CHEBI:57783"/>
        <dbReference type="ChEBI" id="CHEBI:58349"/>
        <dbReference type="ChEBI" id="CHEBI:68483"/>
        <dbReference type="ChEBI" id="CHEBI:70757"/>
        <dbReference type="EC" id="1.3.1.98"/>
    </reaction>
</comment>
<dbReference type="NCBIfam" id="NF000755">
    <property type="entry name" value="PRK00046.1"/>
    <property type="match status" value="1"/>
</dbReference>
<feature type="domain" description="FAD-binding PCMH-type" evidence="21">
    <location>
        <begin position="18"/>
        <end position="193"/>
    </location>
</feature>
<keyword evidence="15 20" id="KW-0560">Oxidoreductase</keyword>
<dbReference type="InterPro" id="IPR016167">
    <property type="entry name" value="FAD-bd_PCMH_sub1"/>
</dbReference>
<keyword evidence="14 20" id="KW-0573">Peptidoglycan synthesis</keyword>
<keyword evidence="16 20" id="KW-0131">Cell cycle</keyword>
<evidence type="ECO:0000256" key="9">
    <source>
        <dbReference type="ARBA" id="ARBA00022618"/>
    </source>
</evidence>
<evidence type="ECO:0000256" key="16">
    <source>
        <dbReference type="ARBA" id="ARBA00023306"/>
    </source>
</evidence>
<feature type="active site" description="Proton donor" evidence="20">
    <location>
        <position position="248"/>
    </location>
</feature>
<dbReference type="RefSeq" id="WP_027850979.1">
    <property type="nucleotide sequence ID" value="NZ_BSOR01000080.1"/>
</dbReference>
<evidence type="ECO:0000256" key="11">
    <source>
        <dbReference type="ARBA" id="ARBA00022827"/>
    </source>
</evidence>
<evidence type="ECO:0000313" key="23">
    <source>
        <dbReference type="Proteomes" id="UP001156682"/>
    </source>
</evidence>
<keyword evidence="10 20" id="KW-0285">Flavoprotein</keyword>
<evidence type="ECO:0000313" key="22">
    <source>
        <dbReference type="EMBL" id="GLR65298.1"/>
    </source>
</evidence>
<keyword evidence="9 20" id="KW-0132">Cell division</keyword>
<feature type="active site" evidence="20">
    <location>
        <position position="169"/>
    </location>
</feature>
<dbReference type="InterPro" id="IPR016169">
    <property type="entry name" value="FAD-bd_PCMH_sub2"/>
</dbReference>
<dbReference type="PANTHER" id="PTHR21071:SF4">
    <property type="entry name" value="UDP-N-ACETYLENOLPYRUVOYLGLUCOSAMINE REDUCTASE"/>
    <property type="match status" value="1"/>
</dbReference>
<evidence type="ECO:0000256" key="2">
    <source>
        <dbReference type="ARBA" id="ARBA00003921"/>
    </source>
</evidence>
<name>A0ABQ6A523_9GAMM</name>
<accession>A0ABQ6A523</accession>
<keyword evidence="12 20" id="KW-0521">NADP</keyword>
<comment type="function">
    <text evidence="2 20">Cell wall formation.</text>
</comment>
<keyword evidence="11 20" id="KW-0274">FAD</keyword>
<dbReference type="InterPro" id="IPR003170">
    <property type="entry name" value="MurB"/>
</dbReference>
<evidence type="ECO:0000256" key="15">
    <source>
        <dbReference type="ARBA" id="ARBA00023002"/>
    </source>
</evidence>
<evidence type="ECO:0000256" key="17">
    <source>
        <dbReference type="ARBA" id="ARBA00023316"/>
    </source>
</evidence>
<evidence type="ECO:0000256" key="6">
    <source>
        <dbReference type="ARBA" id="ARBA00012518"/>
    </source>
</evidence>
<evidence type="ECO:0000256" key="13">
    <source>
        <dbReference type="ARBA" id="ARBA00022960"/>
    </source>
</evidence>
<dbReference type="Pfam" id="PF02873">
    <property type="entry name" value="MurB_C"/>
    <property type="match status" value="1"/>
</dbReference>
<dbReference type="InterPro" id="IPR006094">
    <property type="entry name" value="Oxid_FAD_bind_N"/>
</dbReference>
<evidence type="ECO:0000256" key="19">
    <source>
        <dbReference type="ARBA" id="ARBA00048914"/>
    </source>
</evidence>
<keyword evidence="23" id="KW-1185">Reference proteome</keyword>
<dbReference type="Gene3D" id="3.30.43.10">
    <property type="entry name" value="Uridine Diphospho-n-acetylenolpyruvylglucosamine Reductase, domain 2"/>
    <property type="match status" value="1"/>
</dbReference>
<evidence type="ECO:0000256" key="7">
    <source>
        <dbReference type="ARBA" id="ARBA00015188"/>
    </source>
</evidence>
<comment type="subcellular location">
    <subcellularLocation>
        <location evidence="3 20">Cytoplasm</location>
    </subcellularLocation>
</comment>